<dbReference type="Proteomes" id="UP000285310">
    <property type="component" value="Unassembled WGS sequence"/>
</dbReference>
<proteinExistence type="predicted"/>
<dbReference type="PANTHER" id="PTHR39081">
    <property type="entry name" value="MUT7-C DOMAIN-CONTAINING PROTEIN"/>
    <property type="match status" value="1"/>
</dbReference>
<organism evidence="3 4">
    <name type="scientific">Salinisphaera japonica YTM-1</name>
    <dbReference type="NCBI Taxonomy" id="1209778"/>
    <lineage>
        <taxon>Bacteria</taxon>
        <taxon>Pseudomonadati</taxon>
        <taxon>Pseudomonadota</taxon>
        <taxon>Gammaproteobacteria</taxon>
        <taxon>Salinisphaerales</taxon>
        <taxon>Salinisphaeraceae</taxon>
        <taxon>Salinisphaera</taxon>
    </lineage>
</organism>
<dbReference type="OrthoDB" id="9797655at2"/>
<dbReference type="InParanoid" id="A0A423PK69"/>
<dbReference type="PANTHER" id="PTHR39081:SF1">
    <property type="entry name" value="MUT7-C RNASE DOMAIN-CONTAINING PROTEIN"/>
    <property type="match status" value="1"/>
</dbReference>
<reference evidence="3 4" key="1">
    <citation type="submission" date="2013-10" db="EMBL/GenBank/DDBJ databases">
        <title>Salinisphaera japonica YTM-1 Genome Sequencing.</title>
        <authorList>
            <person name="Lai Q."/>
            <person name="Li C."/>
            <person name="Shao Z."/>
        </authorList>
    </citation>
    <scope>NUCLEOTIDE SEQUENCE [LARGE SCALE GENOMIC DNA]</scope>
    <source>
        <strain evidence="3 4">YTM-1</strain>
    </source>
</reference>
<sequence>MKLRLLGELNDFIARSQRGRKQTVALSRRAGVKDVIEARGVPHTEIGLVRIDGLAAPLAGVLAPGSAAHIVAAPMTPAQRRADWPGAAPAFVADVHLGALVRRLRLAGFDVAYANDYDDARLAAISDETDRVLLTRDRGLLKRARVRHARFVRDDAPQAQYDDIVAHFSLAGRMQPFTRCSDCNTPLAAVAKADIVHRLEPLTKAHYHRFARCPACDKLFWGGSHVADMRGRL</sequence>
<feature type="domain" description="Ubiquitin Mut7-C" evidence="2">
    <location>
        <begin position="2"/>
        <end position="68"/>
    </location>
</feature>
<keyword evidence="4" id="KW-1185">Reference proteome</keyword>
<protein>
    <recommendedName>
        <fullName evidence="5">Twitching motility protein PilT</fullName>
    </recommendedName>
</protein>
<dbReference type="InterPro" id="IPR002782">
    <property type="entry name" value="Mut7-C_RNAse_dom"/>
</dbReference>
<dbReference type="EMBL" id="AYKG01000040">
    <property type="protein sequence ID" value="ROO25994.1"/>
    <property type="molecule type" value="Genomic_DNA"/>
</dbReference>
<name>A0A423PK69_9GAMM</name>
<dbReference type="InterPro" id="IPR027798">
    <property type="entry name" value="Ub_Mut7C"/>
</dbReference>
<dbReference type="AlphaFoldDB" id="A0A423PK69"/>
<evidence type="ECO:0000313" key="4">
    <source>
        <dbReference type="Proteomes" id="UP000285310"/>
    </source>
</evidence>
<evidence type="ECO:0000313" key="3">
    <source>
        <dbReference type="EMBL" id="ROO25994.1"/>
    </source>
</evidence>
<gene>
    <name evidence="3" type="ORF">SAJA_11900</name>
</gene>
<dbReference type="Pfam" id="PF01927">
    <property type="entry name" value="Mut7-C"/>
    <property type="match status" value="1"/>
</dbReference>
<evidence type="ECO:0000259" key="1">
    <source>
        <dbReference type="Pfam" id="PF01927"/>
    </source>
</evidence>
<dbReference type="Pfam" id="PF14451">
    <property type="entry name" value="Ub-Mut7C"/>
    <property type="match status" value="1"/>
</dbReference>
<feature type="domain" description="Mut7-C RNAse" evidence="1">
    <location>
        <begin position="90"/>
        <end position="231"/>
    </location>
</feature>
<evidence type="ECO:0000259" key="2">
    <source>
        <dbReference type="Pfam" id="PF14451"/>
    </source>
</evidence>
<accession>A0A423PK69</accession>
<dbReference type="RefSeq" id="WP_123658857.1">
    <property type="nucleotide sequence ID" value="NZ_AYKG01000040.1"/>
</dbReference>
<evidence type="ECO:0008006" key="5">
    <source>
        <dbReference type="Google" id="ProtNLM"/>
    </source>
</evidence>
<comment type="caution">
    <text evidence="3">The sequence shown here is derived from an EMBL/GenBank/DDBJ whole genome shotgun (WGS) entry which is preliminary data.</text>
</comment>